<dbReference type="InterPro" id="IPR011042">
    <property type="entry name" value="6-blade_b-propeller_TolB-like"/>
</dbReference>
<evidence type="ECO:0000313" key="5">
    <source>
        <dbReference type="EMBL" id="MBL0685110.1"/>
    </source>
</evidence>
<reference evidence="5" key="1">
    <citation type="submission" date="2021-01" db="EMBL/GenBank/DDBJ databases">
        <authorList>
            <person name="Zhong Y.L."/>
        </authorList>
    </citation>
    <scope>NUCLEOTIDE SEQUENCE</scope>
    <source>
        <strain evidence="5">KCTC 23302</strain>
    </source>
</reference>
<dbReference type="EMBL" id="JAERQJ010000007">
    <property type="protein sequence ID" value="MBL0685110.1"/>
    <property type="molecule type" value="Genomic_DNA"/>
</dbReference>
<keyword evidence="4" id="KW-0325">Glycoprotein</keyword>
<organism evidence="5 6">
    <name type="scientific">Aquimarina mytili</name>
    <dbReference type="NCBI Taxonomy" id="874423"/>
    <lineage>
        <taxon>Bacteria</taxon>
        <taxon>Pseudomonadati</taxon>
        <taxon>Bacteroidota</taxon>
        <taxon>Flavobacteriia</taxon>
        <taxon>Flavobacteriales</taxon>
        <taxon>Flavobacteriaceae</taxon>
        <taxon>Aquimarina</taxon>
    </lineage>
</organism>
<evidence type="ECO:0000256" key="4">
    <source>
        <dbReference type="ARBA" id="ARBA00023180"/>
    </source>
</evidence>
<dbReference type="SUPFAM" id="SSF63829">
    <property type="entry name" value="Calcium-dependent phosphotriesterase"/>
    <property type="match status" value="1"/>
</dbReference>
<dbReference type="Pfam" id="PF01731">
    <property type="entry name" value="Arylesterase"/>
    <property type="match status" value="1"/>
</dbReference>
<evidence type="ECO:0000256" key="2">
    <source>
        <dbReference type="ARBA" id="ARBA00022801"/>
    </source>
</evidence>
<dbReference type="InterPro" id="IPR051288">
    <property type="entry name" value="Serum_paraoxonase/arylesterase"/>
</dbReference>
<dbReference type="PANTHER" id="PTHR11799">
    <property type="entry name" value="PARAOXONASE"/>
    <property type="match status" value="1"/>
</dbReference>
<evidence type="ECO:0000256" key="1">
    <source>
        <dbReference type="ARBA" id="ARBA00008595"/>
    </source>
</evidence>
<evidence type="ECO:0000313" key="6">
    <source>
        <dbReference type="Proteomes" id="UP000651057"/>
    </source>
</evidence>
<keyword evidence="2" id="KW-0378">Hydrolase</keyword>
<proteinExistence type="inferred from homology"/>
<name>A0A937A069_9FLAO</name>
<dbReference type="AlphaFoldDB" id="A0A937A069"/>
<dbReference type="RefSeq" id="WP_201922773.1">
    <property type="nucleotide sequence ID" value="NZ_BAABAX010000020.1"/>
</dbReference>
<dbReference type="Gene3D" id="2.120.10.30">
    <property type="entry name" value="TolB, C-terminal domain"/>
    <property type="match status" value="1"/>
</dbReference>
<comment type="caution">
    <text evidence="5">The sequence shown here is derived from an EMBL/GenBank/DDBJ whole genome shotgun (WGS) entry which is preliminary data.</text>
</comment>
<dbReference type="PANTHER" id="PTHR11799:SF12">
    <property type="entry name" value="PARAOXONASE-RELATED"/>
    <property type="match status" value="1"/>
</dbReference>
<evidence type="ECO:0000256" key="3">
    <source>
        <dbReference type="ARBA" id="ARBA00023157"/>
    </source>
</evidence>
<comment type="similarity">
    <text evidence="1">Belongs to the paraoxonase family.</text>
</comment>
<accession>A0A937A069</accession>
<protein>
    <submittedName>
        <fullName evidence="5">SMP-30/gluconolactonase/LRE family protein</fullName>
    </submittedName>
</protein>
<dbReference type="GO" id="GO:0004064">
    <property type="term" value="F:arylesterase activity"/>
    <property type="evidence" value="ECO:0007669"/>
    <property type="project" value="InterPro"/>
</dbReference>
<dbReference type="PRINTS" id="PR01785">
    <property type="entry name" value="PARAOXONASE"/>
</dbReference>
<dbReference type="InterPro" id="IPR002640">
    <property type="entry name" value="Arylesterase"/>
</dbReference>
<sequence length="363" mass="40677">MGLIWYLRYEFNKTLMRLAKRIALLILVLIILFVSHTVISTGFFRTIEYQFDGKIVKKIALPGAEDITVSNSDGFALISSTKRLVYPPKEEEKGGLYTIELKNGNFDITHLTSSFKKPFAPHGISMIKKDSTYRIMAINHTLNGHSIEVFTLDDNTLIFEKSITDPSLISPNDIVLIDENKFYVTNDHGYTKGIGKFFEEYGGLSVSNVVYFDGEKFTEAAKGIAYANGINFDPKRNLLYVASPRGFEIKVFSRNADGLLEFIEDIPCGTGVDNIEIDSEGNLWSGAHPNLLRFKAYAQGKKPTAPSEVIKVQYHGKNDYLVQKIYVEDGNVMSGSSSAAIFEDLILTGNVMDDEFLILKKEK</sequence>
<keyword evidence="6" id="KW-1185">Reference proteome</keyword>
<gene>
    <name evidence="5" type="ORF">JJQ60_16380</name>
</gene>
<keyword evidence="3" id="KW-1015">Disulfide bond</keyword>
<dbReference type="Proteomes" id="UP000651057">
    <property type="component" value="Unassembled WGS sequence"/>
</dbReference>